<dbReference type="PANTHER" id="PTHR37984:SF8">
    <property type="entry name" value="CCHC-TYPE DOMAIN-CONTAINING PROTEIN"/>
    <property type="match status" value="1"/>
</dbReference>
<organism evidence="3 4">
    <name type="scientific">Branchiostoma floridae</name>
    <name type="common">Florida lancelet</name>
    <name type="synonym">Amphioxus</name>
    <dbReference type="NCBI Taxonomy" id="7739"/>
    <lineage>
        <taxon>Eukaryota</taxon>
        <taxon>Metazoa</taxon>
        <taxon>Chordata</taxon>
        <taxon>Cephalochordata</taxon>
        <taxon>Leptocardii</taxon>
        <taxon>Amphioxiformes</taxon>
        <taxon>Branchiostomatidae</taxon>
        <taxon>Branchiostoma</taxon>
    </lineage>
</organism>
<dbReference type="InterPro" id="IPR036397">
    <property type="entry name" value="RNaseH_sf"/>
</dbReference>
<dbReference type="Gene3D" id="3.30.420.10">
    <property type="entry name" value="Ribonuclease H-like superfamily/Ribonuclease H"/>
    <property type="match status" value="1"/>
</dbReference>
<dbReference type="KEGG" id="bfo:118417540"/>
<gene>
    <name evidence="4" type="primary">LOC118417540</name>
</gene>
<dbReference type="InterPro" id="IPR001584">
    <property type="entry name" value="Integrase_cat-core"/>
</dbReference>
<feature type="compositionally biased region" description="Low complexity" evidence="1">
    <location>
        <begin position="194"/>
        <end position="204"/>
    </location>
</feature>
<dbReference type="OrthoDB" id="10053647at2759"/>
<keyword evidence="3" id="KW-1185">Reference proteome</keyword>
<evidence type="ECO:0000313" key="4">
    <source>
        <dbReference type="RefSeq" id="XP_035679020.1"/>
    </source>
</evidence>
<dbReference type="AlphaFoldDB" id="A0A9J7LBD7"/>
<dbReference type="PANTHER" id="PTHR37984">
    <property type="entry name" value="PROTEIN CBG26694"/>
    <property type="match status" value="1"/>
</dbReference>
<dbReference type="RefSeq" id="XP_035679020.1">
    <property type="nucleotide sequence ID" value="XM_035823127.1"/>
</dbReference>
<reference evidence="4" key="2">
    <citation type="submission" date="2025-08" db="UniProtKB">
        <authorList>
            <consortium name="RefSeq"/>
        </authorList>
    </citation>
    <scope>IDENTIFICATION</scope>
    <source>
        <strain evidence="4">S238N-H82</strain>
        <tissue evidence="4">Testes</tissue>
    </source>
</reference>
<dbReference type="OMA" id="YSALEWC"/>
<sequence length="266" mass="30171">MIGYSALEWCQTVGTRQQKETLLSHPVPMRPWEKVGIDMFNFRGKEYLITVDYFSNFFEIDNCVDTARSATIIKKLKMQFARHGIPDTVMSDNGPQFLSAEFETFSKEWHFHHITLSPGYPQSNGKSENAVKTVKKLMEKALLAKMDPYLALLDFRNTPTQGVNSSPVQRLFGRRTRTTIPMTTALLTPEPPRTQETPPATVTTDDVDHNNATEATVNNEQPTTTAEQKPTNAEQTTTRSGRIVRTPAHLKDFVKYSCMHEKISML</sequence>
<accession>A0A9J7LBD7</accession>
<protein>
    <submittedName>
        <fullName evidence="4">Uncharacterized protein K02A2.6-like</fullName>
    </submittedName>
</protein>
<reference evidence="3" key="1">
    <citation type="journal article" date="2020" name="Nat. Ecol. Evol.">
        <title>Deeply conserved synteny resolves early events in vertebrate evolution.</title>
        <authorList>
            <person name="Simakov O."/>
            <person name="Marletaz F."/>
            <person name="Yue J.X."/>
            <person name="O'Connell B."/>
            <person name="Jenkins J."/>
            <person name="Brandt A."/>
            <person name="Calef R."/>
            <person name="Tung C.H."/>
            <person name="Huang T.K."/>
            <person name="Schmutz J."/>
            <person name="Satoh N."/>
            <person name="Yu J.K."/>
            <person name="Putnam N.H."/>
            <person name="Green R.E."/>
            <person name="Rokhsar D.S."/>
        </authorList>
    </citation>
    <scope>NUCLEOTIDE SEQUENCE [LARGE SCALE GENOMIC DNA]</scope>
    <source>
        <strain evidence="3">S238N-H82</strain>
    </source>
</reference>
<evidence type="ECO:0000259" key="2">
    <source>
        <dbReference type="PROSITE" id="PS50994"/>
    </source>
</evidence>
<evidence type="ECO:0000256" key="1">
    <source>
        <dbReference type="SAM" id="MobiDB-lite"/>
    </source>
</evidence>
<feature type="compositionally biased region" description="Polar residues" evidence="1">
    <location>
        <begin position="212"/>
        <end position="240"/>
    </location>
</feature>
<dbReference type="InterPro" id="IPR012337">
    <property type="entry name" value="RNaseH-like_sf"/>
</dbReference>
<dbReference type="FunFam" id="3.30.420.10:FF:000063">
    <property type="entry name" value="Retrovirus-related Pol polyprotein from transposon 297-like Protein"/>
    <property type="match status" value="1"/>
</dbReference>
<proteinExistence type="predicted"/>
<evidence type="ECO:0000313" key="3">
    <source>
        <dbReference type="Proteomes" id="UP000001554"/>
    </source>
</evidence>
<dbReference type="GO" id="GO:0015074">
    <property type="term" value="P:DNA integration"/>
    <property type="evidence" value="ECO:0007669"/>
    <property type="project" value="InterPro"/>
</dbReference>
<dbReference type="GeneID" id="118417540"/>
<dbReference type="Pfam" id="PF00665">
    <property type="entry name" value="rve"/>
    <property type="match status" value="1"/>
</dbReference>
<name>A0A9J7LBD7_BRAFL</name>
<dbReference type="SUPFAM" id="SSF53098">
    <property type="entry name" value="Ribonuclease H-like"/>
    <property type="match status" value="1"/>
</dbReference>
<dbReference type="Proteomes" id="UP000001554">
    <property type="component" value="Chromosome 6"/>
</dbReference>
<dbReference type="InterPro" id="IPR050951">
    <property type="entry name" value="Retrovirus_Pol_polyprotein"/>
</dbReference>
<feature type="domain" description="Integrase catalytic" evidence="2">
    <location>
        <begin position="27"/>
        <end position="197"/>
    </location>
</feature>
<feature type="region of interest" description="Disordered" evidence="1">
    <location>
        <begin position="186"/>
        <end position="244"/>
    </location>
</feature>
<dbReference type="GO" id="GO:0003676">
    <property type="term" value="F:nucleic acid binding"/>
    <property type="evidence" value="ECO:0007669"/>
    <property type="project" value="InterPro"/>
</dbReference>
<dbReference type="PROSITE" id="PS50994">
    <property type="entry name" value="INTEGRASE"/>
    <property type="match status" value="1"/>
</dbReference>